<dbReference type="PANTHER" id="PTHR19139">
    <property type="entry name" value="AQUAPORIN TRANSPORTER"/>
    <property type="match status" value="1"/>
</dbReference>
<keyword evidence="3 7" id="KW-0813">Transport</keyword>
<evidence type="ECO:0000256" key="8">
    <source>
        <dbReference type="SAM" id="Phobius"/>
    </source>
</evidence>
<sequence>MAAALQRQRRVVKLFDNMTSLERLIACLSEFGGTAFLVFIGCLGCTIGAPLEQIAFTFGFAIMIGVQCFGHISGAHINPAVTVAAATLGHFPLINIPIYISGQILGALTGFGLVKAITTTKLNSSTLGACSPSPAAHLSVFQVFLVEFLLTLILIWVCCAIWDSRNSNNTDSISLRLGLTVAGLAMAGGAYSGANMNPARSFGPALLDGDWKYHWVYWVGPLTAAFLGGLMYRVVFGKEPKSNETVPDERATRENT</sequence>
<evidence type="ECO:0000256" key="3">
    <source>
        <dbReference type="ARBA" id="ARBA00022448"/>
    </source>
</evidence>
<accession>A0A9P0GHG5</accession>
<organism evidence="9 10">
    <name type="scientific">Psylliodes chrysocephalus</name>
    <dbReference type="NCBI Taxonomy" id="3402493"/>
    <lineage>
        <taxon>Eukaryota</taxon>
        <taxon>Metazoa</taxon>
        <taxon>Ecdysozoa</taxon>
        <taxon>Arthropoda</taxon>
        <taxon>Hexapoda</taxon>
        <taxon>Insecta</taxon>
        <taxon>Pterygota</taxon>
        <taxon>Neoptera</taxon>
        <taxon>Endopterygota</taxon>
        <taxon>Coleoptera</taxon>
        <taxon>Polyphaga</taxon>
        <taxon>Cucujiformia</taxon>
        <taxon>Chrysomeloidea</taxon>
        <taxon>Chrysomelidae</taxon>
        <taxon>Galerucinae</taxon>
        <taxon>Alticini</taxon>
        <taxon>Psylliodes</taxon>
    </lineage>
</organism>
<protein>
    <submittedName>
        <fullName evidence="9">Uncharacterized protein</fullName>
    </submittedName>
</protein>
<feature type="transmembrane region" description="Helical" evidence="8">
    <location>
        <begin position="214"/>
        <end position="235"/>
    </location>
</feature>
<dbReference type="InterPro" id="IPR034294">
    <property type="entry name" value="Aquaporin_transptr"/>
</dbReference>
<comment type="subcellular location">
    <subcellularLocation>
        <location evidence="1">Membrane</location>
        <topology evidence="1">Multi-pass membrane protein</topology>
    </subcellularLocation>
</comment>
<dbReference type="InterPro" id="IPR000425">
    <property type="entry name" value="MIP"/>
</dbReference>
<feature type="transmembrane region" description="Helical" evidence="8">
    <location>
        <begin position="55"/>
        <end position="77"/>
    </location>
</feature>
<dbReference type="Pfam" id="PF00230">
    <property type="entry name" value="MIP"/>
    <property type="match status" value="1"/>
</dbReference>
<dbReference type="GO" id="GO:0015267">
    <property type="term" value="F:channel activity"/>
    <property type="evidence" value="ECO:0007669"/>
    <property type="project" value="InterPro"/>
</dbReference>
<dbReference type="PRINTS" id="PR00783">
    <property type="entry name" value="MINTRINSICP"/>
</dbReference>
<dbReference type="NCBIfam" id="TIGR00861">
    <property type="entry name" value="MIP"/>
    <property type="match status" value="1"/>
</dbReference>
<dbReference type="PROSITE" id="PS00221">
    <property type="entry name" value="MIP"/>
    <property type="match status" value="1"/>
</dbReference>
<reference evidence="9" key="1">
    <citation type="submission" date="2022-01" db="EMBL/GenBank/DDBJ databases">
        <authorList>
            <person name="King R."/>
        </authorList>
    </citation>
    <scope>NUCLEOTIDE SEQUENCE</scope>
</reference>
<comment type="similarity">
    <text evidence="2 7">Belongs to the MIP/aquaporin (TC 1.A.8) family.</text>
</comment>
<proteinExistence type="inferred from homology"/>
<dbReference type="AlphaFoldDB" id="A0A9P0GHG5"/>
<dbReference type="SUPFAM" id="SSF81338">
    <property type="entry name" value="Aquaporin-like"/>
    <property type="match status" value="1"/>
</dbReference>
<dbReference type="OrthoDB" id="3222at2759"/>
<feature type="transmembrane region" description="Helical" evidence="8">
    <location>
        <begin position="174"/>
        <end position="194"/>
    </location>
</feature>
<dbReference type="GO" id="GO:0005886">
    <property type="term" value="C:plasma membrane"/>
    <property type="evidence" value="ECO:0007669"/>
    <property type="project" value="TreeGrafter"/>
</dbReference>
<evidence type="ECO:0000256" key="2">
    <source>
        <dbReference type="ARBA" id="ARBA00006175"/>
    </source>
</evidence>
<evidence type="ECO:0000256" key="6">
    <source>
        <dbReference type="ARBA" id="ARBA00023136"/>
    </source>
</evidence>
<dbReference type="Gene3D" id="1.20.1080.10">
    <property type="entry name" value="Glycerol uptake facilitator protein"/>
    <property type="match status" value="1"/>
</dbReference>
<keyword evidence="5 8" id="KW-1133">Transmembrane helix</keyword>
<evidence type="ECO:0000313" key="9">
    <source>
        <dbReference type="EMBL" id="CAH1113824.1"/>
    </source>
</evidence>
<keyword evidence="10" id="KW-1185">Reference proteome</keyword>
<dbReference type="CDD" id="cd00333">
    <property type="entry name" value="MIP"/>
    <property type="match status" value="1"/>
</dbReference>
<dbReference type="EMBL" id="OV651819">
    <property type="protein sequence ID" value="CAH1113824.1"/>
    <property type="molecule type" value="Genomic_DNA"/>
</dbReference>
<gene>
    <name evidence="9" type="ORF">PSYICH_LOCUS13841</name>
</gene>
<evidence type="ECO:0000313" key="10">
    <source>
        <dbReference type="Proteomes" id="UP001153636"/>
    </source>
</evidence>
<evidence type="ECO:0000256" key="7">
    <source>
        <dbReference type="RuleBase" id="RU000477"/>
    </source>
</evidence>
<keyword evidence="4 7" id="KW-0812">Transmembrane</keyword>
<evidence type="ECO:0000256" key="5">
    <source>
        <dbReference type="ARBA" id="ARBA00022989"/>
    </source>
</evidence>
<feature type="transmembrane region" description="Helical" evidence="8">
    <location>
        <begin position="98"/>
        <end position="118"/>
    </location>
</feature>
<dbReference type="Proteomes" id="UP001153636">
    <property type="component" value="Chromosome 7"/>
</dbReference>
<dbReference type="InterPro" id="IPR023271">
    <property type="entry name" value="Aquaporin-like"/>
</dbReference>
<evidence type="ECO:0000256" key="1">
    <source>
        <dbReference type="ARBA" id="ARBA00004141"/>
    </source>
</evidence>
<feature type="transmembrane region" description="Helical" evidence="8">
    <location>
        <begin position="138"/>
        <end position="162"/>
    </location>
</feature>
<name>A0A9P0GHG5_9CUCU</name>
<dbReference type="PANTHER" id="PTHR19139:SF270">
    <property type="entry name" value="ENTOMOGLYCEROPORIN 1-RELATED"/>
    <property type="match status" value="1"/>
</dbReference>
<feature type="transmembrane region" description="Helical" evidence="8">
    <location>
        <begin position="21"/>
        <end position="49"/>
    </location>
</feature>
<keyword evidence="6 8" id="KW-0472">Membrane</keyword>
<dbReference type="InterPro" id="IPR022357">
    <property type="entry name" value="MIP_CS"/>
</dbReference>
<evidence type="ECO:0000256" key="4">
    <source>
        <dbReference type="ARBA" id="ARBA00022692"/>
    </source>
</evidence>